<reference evidence="2 4" key="2">
    <citation type="journal article" date="2013" name="Nature">
        <title>Insights into bilaterian evolution from three spiralian genomes.</title>
        <authorList>
            <person name="Simakov O."/>
            <person name="Marletaz F."/>
            <person name="Cho S.J."/>
            <person name="Edsinger-Gonzales E."/>
            <person name="Havlak P."/>
            <person name="Hellsten U."/>
            <person name="Kuo D.H."/>
            <person name="Larsson T."/>
            <person name="Lv J."/>
            <person name="Arendt D."/>
            <person name="Savage R."/>
            <person name="Osoegawa K."/>
            <person name="de Jong P."/>
            <person name="Grimwood J."/>
            <person name="Chapman J.A."/>
            <person name="Shapiro H."/>
            <person name="Aerts A."/>
            <person name="Otillar R.P."/>
            <person name="Terry A.Y."/>
            <person name="Boore J.L."/>
            <person name="Grigoriev I.V."/>
            <person name="Lindberg D.R."/>
            <person name="Seaver E.C."/>
            <person name="Weisblat D.A."/>
            <person name="Putnam N.H."/>
            <person name="Rokhsar D.S."/>
        </authorList>
    </citation>
    <scope>NUCLEOTIDE SEQUENCE</scope>
    <source>
        <strain evidence="2 4">I ESC-2004</strain>
    </source>
</reference>
<evidence type="ECO:0000313" key="2">
    <source>
        <dbReference type="EMBL" id="ELU10895.1"/>
    </source>
</evidence>
<sequence>MGYSILNQLFRSNCSSLVEPAYKPAALEPKEAEASQAEEEVKESGDDAGASSAEELDQEEQACTEKYLILVRNLAQENNTGVIEKCRAVIDAGSKYRYVPGALLCMPRSCCFTARENNLQPNSLNFS</sequence>
<gene>
    <name evidence="2" type="ORF">CAPTEDRAFT_199395</name>
</gene>
<dbReference type="EnsemblMetazoa" id="CapteT199395">
    <property type="protein sequence ID" value="CapteP199395"/>
    <property type="gene ID" value="CapteG199395"/>
</dbReference>
<dbReference type="OrthoDB" id="66418at2759"/>
<dbReference type="HOGENOM" id="CLU_1972567_0_0_1"/>
<protein>
    <submittedName>
        <fullName evidence="2 3">Uncharacterized protein</fullName>
    </submittedName>
</protein>
<dbReference type="AlphaFoldDB" id="R7V537"/>
<evidence type="ECO:0000313" key="3">
    <source>
        <dbReference type="EnsemblMetazoa" id="CapteP199395"/>
    </source>
</evidence>
<keyword evidence="4" id="KW-1185">Reference proteome</keyword>
<organism evidence="2">
    <name type="scientific">Capitella teleta</name>
    <name type="common">Polychaete worm</name>
    <dbReference type="NCBI Taxonomy" id="283909"/>
    <lineage>
        <taxon>Eukaryota</taxon>
        <taxon>Metazoa</taxon>
        <taxon>Spiralia</taxon>
        <taxon>Lophotrochozoa</taxon>
        <taxon>Annelida</taxon>
        <taxon>Polychaeta</taxon>
        <taxon>Sedentaria</taxon>
        <taxon>Scolecida</taxon>
        <taxon>Capitellidae</taxon>
        <taxon>Capitella</taxon>
    </lineage>
</organism>
<dbReference type="EMBL" id="AMQN01005950">
    <property type="status" value="NOT_ANNOTATED_CDS"/>
    <property type="molecule type" value="Genomic_DNA"/>
</dbReference>
<accession>R7V537</accession>
<reference evidence="3" key="3">
    <citation type="submission" date="2015-06" db="UniProtKB">
        <authorList>
            <consortium name="EnsemblMetazoa"/>
        </authorList>
    </citation>
    <scope>IDENTIFICATION</scope>
</reference>
<evidence type="ECO:0000256" key="1">
    <source>
        <dbReference type="SAM" id="MobiDB-lite"/>
    </source>
</evidence>
<dbReference type="Proteomes" id="UP000014760">
    <property type="component" value="Unassembled WGS sequence"/>
</dbReference>
<dbReference type="EMBL" id="KB297182">
    <property type="protein sequence ID" value="ELU10895.1"/>
    <property type="molecule type" value="Genomic_DNA"/>
</dbReference>
<feature type="region of interest" description="Disordered" evidence="1">
    <location>
        <begin position="27"/>
        <end position="59"/>
    </location>
</feature>
<name>R7V537_CAPTE</name>
<evidence type="ECO:0000313" key="4">
    <source>
        <dbReference type="Proteomes" id="UP000014760"/>
    </source>
</evidence>
<proteinExistence type="predicted"/>
<reference evidence="4" key="1">
    <citation type="submission" date="2012-12" db="EMBL/GenBank/DDBJ databases">
        <authorList>
            <person name="Hellsten U."/>
            <person name="Grimwood J."/>
            <person name="Chapman J.A."/>
            <person name="Shapiro H."/>
            <person name="Aerts A."/>
            <person name="Otillar R.P."/>
            <person name="Terry A.Y."/>
            <person name="Boore J.L."/>
            <person name="Simakov O."/>
            <person name="Marletaz F."/>
            <person name="Cho S.-J."/>
            <person name="Edsinger-Gonzales E."/>
            <person name="Havlak P."/>
            <person name="Kuo D.-H."/>
            <person name="Larsson T."/>
            <person name="Lv J."/>
            <person name="Arendt D."/>
            <person name="Savage R."/>
            <person name="Osoegawa K."/>
            <person name="de Jong P."/>
            <person name="Lindberg D.R."/>
            <person name="Seaver E.C."/>
            <person name="Weisblat D.A."/>
            <person name="Putnam N.H."/>
            <person name="Grigoriev I.V."/>
            <person name="Rokhsar D.S."/>
        </authorList>
    </citation>
    <scope>NUCLEOTIDE SEQUENCE</scope>
    <source>
        <strain evidence="4">I ESC-2004</strain>
    </source>
</reference>